<dbReference type="RefSeq" id="WP_179598498.1">
    <property type="nucleotide sequence ID" value="NZ_CP060201.1"/>
</dbReference>
<organism evidence="1 2">
    <name type="scientific">Pseudomonas protegens</name>
    <dbReference type="NCBI Taxonomy" id="380021"/>
    <lineage>
        <taxon>Bacteria</taxon>
        <taxon>Pseudomonadati</taxon>
        <taxon>Pseudomonadota</taxon>
        <taxon>Gammaproteobacteria</taxon>
        <taxon>Pseudomonadales</taxon>
        <taxon>Pseudomonadaceae</taxon>
        <taxon>Pseudomonas</taxon>
    </lineage>
</organism>
<dbReference type="Proteomes" id="UP000515277">
    <property type="component" value="Chromosome"/>
</dbReference>
<proteinExistence type="predicted"/>
<sequence>MSRPLIRKNPSNFKTLPLFVEATPESLCYQSVGMPLNFAQTLQRRRAVTVADNQRFALELANLGVSVRLTLHWQNRDYWVLVRQRRQDRGDVVLKLISGYVPAHELNLPLLTAIQEIAEECLLETPEGWLGGRFNDTWLPAPYAGALHYREALPFRLTPLSGAARPVRCANLQLLERPQAYVHLPTASLQLIYDLRLEVPKEAKSLSLFHVDERLEGDQLVARLDRKRPDLYLMPLENGEPCAELYTLKKDQLYPASTRGLFLAESFAQQEGWVVREERIRWKDWLRQRGLSEPAKDSKLSRLTGKARQILGKMVPAKARRQG</sequence>
<evidence type="ECO:0000313" key="2">
    <source>
        <dbReference type="Proteomes" id="UP000515277"/>
    </source>
</evidence>
<dbReference type="AlphaFoldDB" id="A0A7G7XIV6"/>
<evidence type="ECO:0000313" key="1">
    <source>
        <dbReference type="EMBL" id="QNH79901.1"/>
    </source>
</evidence>
<name>A0A7G7XIV6_9PSED</name>
<gene>
    <name evidence="1" type="ORF">GGI48_12320</name>
</gene>
<dbReference type="EMBL" id="CP060201">
    <property type="protein sequence ID" value="QNH79901.1"/>
    <property type="molecule type" value="Genomic_DNA"/>
</dbReference>
<reference evidence="2" key="1">
    <citation type="journal article" date="2020" name="Microbiol. Resour. Announc.">
        <title>Complete genome sequences of four natural Pseudomonas isolates that catabolize a wide range of aromatic compounds relevant to lignin valorization.</title>
        <authorList>
            <person name="Hatmaker E.A."/>
            <person name="Presley G."/>
            <person name="Cannon O."/>
            <person name="Guss A.M."/>
            <person name="Elkins J.G."/>
        </authorList>
    </citation>
    <scope>NUCLEOTIDE SEQUENCE [LARGE SCALE GENOMIC DNA]</scope>
    <source>
        <strain evidence="2">H1F5C</strain>
    </source>
</reference>
<accession>A0A7G7XIV6</accession>
<protein>
    <submittedName>
        <fullName evidence="1">Metal ABC transporter ATPase</fullName>
    </submittedName>
</protein>